<evidence type="ECO:0000313" key="3">
    <source>
        <dbReference type="EMBL" id="MEX1670739.1"/>
    </source>
</evidence>
<dbReference type="PANTHER" id="PTHR28008:SF1">
    <property type="entry name" value="DOMAIN PROTEIN, PUTATIVE (AFU_ORTHOLOGUE AFUA_3G10980)-RELATED"/>
    <property type="match status" value="1"/>
</dbReference>
<dbReference type="Proteomes" id="UP001557485">
    <property type="component" value="Unassembled WGS sequence"/>
</dbReference>
<feature type="transmembrane region" description="Helical" evidence="1">
    <location>
        <begin position="39"/>
        <end position="56"/>
    </location>
</feature>
<keyword evidence="1" id="KW-0472">Membrane</keyword>
<dbReference type="PANTHER" id="PTHR28008">
    <property type="entry name" value="DOMAIN PROTEIN, PUTATIVE (AFU_ORTHOLOGUE AFUA_3G10980)-RELATED"/>
    <property type="match status" value="1"/>
</dbReference>
<sequence length="124" mass="14134">MQLSRKHRALLFISYAIVITVLSLLPANTAPSFGIWDKVQHFSAYLLFMVLAFPLAHWHRWRLLTAAGIIAYSVVMEYAQRLSPGRQTSWEDVFANSLGVAAGYLLAWGLLYSIKCFRKNDSQR</sequence>
<protein>
    <submittedName>
        <fullName evidence="3">VanZ family protein</fullName>
    </submittedName>
</protein>
<reference evidence="3 4" key="1">
    <citation type="journal article" date="2011" name="Int. J. Syst. Evol. Microbiol.">
        <title>Zhongshania antarctica gen. nov., sp. nov. and Zhongshania guokunii sp. nov., gammaproteobacteria respectively isolated from coastal attached (fast) ice and surface seawater of the Antarctic.</title>
        <authorList>
            <person name="Li H.J."/>
            <person name="Zhang X.Y."/>
            <person name="Chen C.X."/>
            <person name="Zhang Y.J."/>
            <person name="Gao Z.M."/>
            <person name="Yu Y."/>
            <person name="Chen X.L."/>
            <person name="Chen B."/>
            <person name="Zhang Y.Z."/>
        </authorList>
    </citation>
    <scope>NUCLEOTIDE SEQUENCE [LARGE SCALE GENOMIC DNA]</scope>
    <source>
        <strain evidence="3 4">ZS6-22T</strain>
    </source>
</reference>
<dbReference type="EMBL" id="JBFRYA010000021">
    <property type="protein sequence ID" value="MEX1670739.1"/>
    <property type="molecule type" value="Genomic_DNA"/>
</dbReference>
<name>A0ABV3UB51_9GAMM</name>
<dbReference type="NCBIfam" id="NF037970">
    <property type="entry name" value="vanZ_1"/>
    <property type="match status" value="1"/>
</dbReference>
<evidence type="ECO:0000259" key="2">
    <source>
        <dbReference type="Pfam" id="PF04892"/>
    </source>
</evidence>
<keyword evidence="4" id="KW-1185">Reference proteome</keyword>
<dbReference type="Pfam" id="PF04892">
    <property type="entry name" value="VanZ"/>
    <property type="match status" value="1"/>
</dbReference>
<feature type="transmembrane region" description="Helical" evidence="1">
    <location>
        <begin position="93"/>
        <end position="114"/>
    </location>
</feature>
<feature type="transmembrane region" description="Helical" evidence="1">
    <location>
        <begin position="63"/>
        <end position="81"/>
    </location>
</feature>
<evidence type="ECO:0000313" key="4">
    <source>
        <dbReference type="Proteomes" id="UP001557485"/>
    </source>
</evidence>
<evidence type="ECO:0000256" key="1">
    <source>
        <dbReference type="SAM" id="Phobius"/>
    </source>
</evidence>
<proteinExistence type="predicted"/>
<feature type="domain" description="VanZ-like" evidence="2">
    <location>
        <begin position="27"/>
        <end position="108"/>
    </location>
</feature>
<keyword evidence="1" id="KW-0812">Transmembrane</keyword>
<dbReference type="RefSeq" id="WP_368383043.1">
    <property type="nucleotide sequence ID" value="NZ_JBFRYA010000021.1"/>
</dbReference>
<keyword evidence="1" id="KW-1133">Transmembrane helix</keyword>
<comment type="caution">
    <text evidence="3">The sequence shown here is derived from an EMBL/GenBank/DDBJ whole genome shotgun (WGS) entry which is preliminary data.</text>
</comment>
<accession>A0ABV3UB51</accession>
<dbReference type="InterPro" id="IPR006976">
    <property type="entry name" value="VanZ-like"/>
</dbReference>
<gene>
    <name evidence="3" type="ORF">AB4876_17610</name>
</gene>
<organism evidence="3 4">
    <name type="scientific">Zhongshania guokunii</name>
    <dbReference type="NCBI Taxonomy" id="641783"/>
    <lineage>
        <taxon>Bacteria</taxon>
        <taxon>Pseudomonadati</taxon>
        <taxon>Pseudomonadota</taxon>
        <taxon>Gammaproteobacteria</taxon>
        <taxon>Cellvibrionales</taxon>
        <taxon>Spongiibacteraceae</taxon>
        <taxon>Zhongshania</taxon>
    </lineage>
</organism>